<keyword evidence="2" id="KW-1185">Reference proteome</keyword>
<dbReference type="EMBL" id="ML977315">
    <property type="protein sequence ID" value="KAF2119622.1"/>
    <property type="molecule type" value="Genomic_DNA"/>
</dbReference>
<reference evidence="1" key="1">
    <citation type="journal article" date="2020" name="Stud. Mycol.">
        <title>101 Dothideomycetes genomes: a test case for predicting lifestyles and emergence of pathogens.</title>
        <authorList>
            <person name="Haridas S."/>
            <person name="Albert R."/>
            <person name="Binder M."/>
            <person name="Bloem J."/>
            <person name="Labutti K."/>
            <person name="Salamov A."/>
            <person name="Andreopoulos B."/>
            <person name="Baker S."/>
            <person name="Barry K."/>
            <person name="Bills G."/>
            <person name="Bluhm B."/>
            <person name="Cannon C."/>
            <person name="Castanera R."/>
            <person name="Culley D."/>
            <person name="Daum C."/>
            <person name="Ezra D."/>
            <person name="Gonzalez J."/>
            <person name="Henrissat B."/>
            <person name="Kuo A."/>
            <person name="Liang C."/>
            <person name="Lipzen A."/>
            <person name="Lutzoni F."/>
            <person name="Magnuson J."/>
            <person name="Mondo S."/>
            <person name="Nolan M."/>
            <person name="Ohm R."/>
            <person name="Pangilinan J."/>
            <person name="Park H.-J."/>
            <person name="Ramirez L."/>
            <person name="Alfaro M."/>
            <person name="Sun H."/>
            <person name="Tritt A."/>
            <person name="Yoshinaga Y."/>
            <person name="Zwiers L.-H."/>
            <person name="Turgeon B."/>
            <person name="Goodwin S."/>
            <person name="Spatafora J."/>
            <person name="Crous P."/>
            <person name="Grigoriev I."/>
        </authorList>
    </citation>
    <scope>NUCLEOTIDE SEQUENCE</scope>
    <source>
        <strain evidence="1">CBS 627.86</strain>
    </source>
</reference>
<evidence type="ECO:0000313" key="2">
    <source>
        <dbReference type="Proteomes" id="UP000799770"/>
    </source>
</evidence>
<gene>
    <name evidence="1" type="ORF">BDV96DRAFT_642638</name>
</gene>
<sequence>MNDPEPTTLNGARQYLHQSRWRPTLVNEAIPAQGSLRYRQWVTGLVTALETITYVRDGQMLPLAAAKFTPGTAIYNRAEIVSMVHIVIRRASAMYEFGSTNLIFKDPMNWPTQEDADLSFDMRLGAFAQLMRDFKDAADQVMQDNRIDEFLASPIRTGKTEFMMCDELWDCEMDERWRENTVDAIKRDYSYAFSIQFDRETPVQLVDLTSIFFIRTGRTLTTIINNWTQQQAANAQAASAGYA</sequence>
<evidence type="ECO:0000313" key="1">
    <source>
        <dbReference type="EMBL" id="KAF2119622.1"/>
    </source>
</evidence>
<accession>A0A6A5ZJ90</accession>
<name>A0A6A5ZJ90_9PLEO</name>
<dbReference type="Proteomes" id="UP000799770">
    <property type="component" value="Unassembled WGS sequence"/>
</dbReference>
<organism evidence="1 2">
    <name type="scientific">Lophiotrema nucula</name>
    <dbReference type="NCBI Taxonomy" id="690887"/>
    <lineage>
        <taxon>Eukaryota</taxon>
        <taxon>Fungi</taxon>
        <taxon>Dikarya</taxon>
        <taxon>Ascomycota</taxon>
        <taxon>Pezizomycotina</taxon>
        <taxon>Dothideomycetes</taxon>
        <taxon>Pleosporomycetidae</taxon>
        <taxon>Pleosporales</taxon>
        <taxon>Lophiotremataceae</taxon>
        <taxon>Lophiotrema</taxon>
    </lineage>
</organism>
<dbReference type="AlphaFoldDB" id="A0A6A5ZJ90"/>
<protein>
    <submittedName>
        <fullName evidence="1">Uncharacterized protein</fullName>
    </submittedName>
</protein>
<proteinExistence type="predicted"/>